<accession>A0AAQ0BQM3</accession>
<dbReference type="InterPro" id="IPR035418">
    <property type="entry name" value="AraC-bd_2"/>
</dbReference>
<evidence type="ECO:0000256" key="1">
    <source>
        <dbReference type="ARBA" id="ARBA00023015"/>
    </source>
</evidence>
<keyword evidence="3" id="KW-0804">Transcription</keyword>
<dbReference type="InterPro" id="IPR050204">
    <property type="entry name" value="AraC_XylS_family_regulators"/>
</dbReference>
<organism evidence="5 6">
    <name type="scientific">Burkholderia glumae</name>
    <name type="common">Pseudomonas glumae</name>
    <dbReference type="NCBI Taxonomy" id="337"/>
    <lineage>
        <taxon>Bacteria</taxon>
        <taxon>Pseudomonadati</taxon>
        <taxon>Pseudomonadota</taxon>
        <taxon>Betaproteobacteria</taxon>
        <taxon>Burkholderiales</taxon>
        <taxon>Burkholderiaceae</taxon>
        <taxon>Burkholderia</taxon>
    </lineage>
</organism>
<dbReference type="Pfam" id="PF12833">
    <property type="entry name" value="HTH_18"/>
    <property type="match status" value="1"/>
</dbReference>
<dbReference type="InterPro" id="IPR018060">
    <property type="entry name" value="HTH_AraC"/>
</dbReference>
<keyword evidence="2" id="KW-0238">DNA-binding</keyword>
<evidence type="ECO:0000259" key="4">
    <source>
        <dbReference type="PROSITE" id="PS01124"/>
    </source>
</evidence>
<name>A0AAQ0BQM3_BURGL</name>
<dbReference type="GeneID" id="45693913"/>
<keyword evidence="1" id="KW-0805">Transcription regulation</keyword>
<dbReference type="GO" id="GO:0043565">
    <property type="term" value="F:sequence-specific DNA binding"/>
    <property type="evidence" value="ECO:0007669"/>
    <property type="project" value="InterPro"/>
</dbReference>
<dbReference type="Pfam" id="PF14525">
    <property type="entry name" value="AraC_binding_2"/>
    <property type="match status" value="1"/>
</dbReference>
<dbReference type="SUPFAM" id="SSF46689">
    <property type="entry name" value="Homeodomain-like"/>
    <property type="match status" value="2"/>
</dbReference>
<evidence type="ECO:0000313" key="5">
    <source>
        <dbReference type="EMBL" id="QPQ89215.1"/>
    </source>
</evidence>
<protein>
    <submittedName>
        <fullName evidence="5">AraC family transcriptional regulator</fullName>
    </submittedName>
</protein>
<evidence type="ECO:0000256" key="3">
    <source>
        <dbReference type="ARBA" id="ARBA00023163"/>
    </source>
</evidence>
<feature type="domain" description="HTH araC/xylS-type" evidence="4">
    <location>
        <begin position="234"/>
        <end position="339"/>
    </location>
</feature>
<gene>
    <name evidence="5" type="ORF">I6H06_05980</name>
</gene>
<dbReference type="RefSeq" id="WP_015878061.1">
    <property type="nucleotide sequence ID" value="NZ_CP021158.1"/>
</dbReference>
<dbReference type="GO" id="GO:0003700">
    <property type="term" value="F:DNA-binding transcription factor activity"/>
    <property type="evidence" value="ECO:0007669"/>
    <property type="project" value="InterPro"/>
</dbReference>
<evidence type="ECO:0000256" key="2">
    <source>
        <dbReference type="ARBA" id="ARBA00023125"/>
    </source>
</evidence>
<dbReference type="PROSITE" id="PS01124">
    <property type="entry name" value="HTH_ARAC_FAMILY_2"/>
    <property type="match status" value="1"/>
</dbReference>
<sequence length="344" mass="38511">MAHCLAGNRLADAPWFNCGNLLMQSTDLDEVRASVADVLKPHRLTVAGGASALHGRLHHTRWGNLSLNLLDYGSEVIIEPDRLEDFFLLQVPLQGQAEIECGGQRFVSSPSTASLVSPSLALRMRWGEACPQAILRIERSAMERHAQRHFGEAARGPIEFAPEFDLTSPQGQCLMQLLPVLAEIMSTEAHPLRHALAFEQFESTLLNALIYGQPNSARNDKARERRPLAPTCVRRVEEYIRTHLQEPLTIEQLAEFGNVSASTLFAAFKHYHGVTPMAFVRQLRLERVRRDLIGADAMHGTGRPSVTDIALKWGFAHLGRFAMEYKRAFGESPSASLRMRREMR</sequence>
<evidence type="ECO:0000313" key="6">
    <source>
        <dbReference type="Proteomes" id="UP000594892"/>
    </source>
</evidence>
<reference evidence="5 6" key="1">
    <citation type="submission" date="2020-12" db="EMBL/GenBank/DDBJ databases">
        <title>FDA dAtabase for Regulatory Grade micrObial Sequences (FDA-ARGOS): Supporting development and validation of Infectious Disease Dx tests.</title>
        <authorList>
            <person name="Minogue T."/>
            <person name="Wolcott M."/>
            <person name="Wasieloski L."/>
            <person name="Aguilar W."/>
            <person name="Moore D."/>
            <person name="Jaissle J."/>
            <person name="Tallon L."/>
            <person name="Sadzewicz L."/>
            <person name="Zhao X."/>
            <person name="Boylan J."/>
            <person name="Ott S."/>
            <person name="Bowen H."/>
            <person name="Vavikolanu K."/>
            <person name="Mehta A."/>
            <person name="Aluvathingal J."/>
            <person name="Nadendla S."/>
            <person name="Yan Y."/>
            <person name="Sichtig H."/>
        </authorList>
    </citation>
    <scope>NUCLEOTIDE SEQUENCE [LARGE SCALE GENOMIC DNA]</scope>
    <source>
        <strain evidence="5 6">FDAARGOS_949</strain>
    </source>
</reference>
<proteinExistence type="predicted"/>
<dbReference type="EMBL" id="CP065600">
    <property type="protein sequence ID" value="QPQ89215.1"/>
    <property type="molecule type" value="Genomic_DNA"/>
</dbReference>
<dbReference type="SMART" id="SM00342">
    <property type="entry name" value="HTH_ARAC"/>
    <property type="match status" value="1"/>
</dbReference>
<dbReference type="InterPro" id="IPR009057">
    <property type="entry name" value="Homeodomain-like_sf"/>
</dbReference>
<dbReference type="PANTHER" id="PTHR46796">
    <property type="entry name" value="HTH-TYPE TRANSCRIPTIONAL ACTIVATOR RHAS-RELATED"/>
    <property type="match status" value="1"/>
</dbReference>
<dbReference type="Gene3D" id="1.10.10.60">
    <property type="entry name" value="Homeodomain-like"/>
    <property type="match status" value="1"/>
</dbReference>
<dbReference type="AlphaFoldDB" id="A0AAQ0BQM3"/>
<dbReference type="Proteomes" id="UP000594892">
    <property type="component" value="Chromosome 1"/>
</dbReference>